<gene>
    <name evidence="1" type="ORF">L6452_05321</name>
</gene>
<dbReference type="EMBL" id="CM042048">
    <property type="protein sequence ID" value="KAI3757778.1"/>
    <property type="molecule type" value="Genomic_DNA"/>
</dbReference>
<reference evidence="1 2" key="2">
    <citation type="journal article" date="2022" name="Mol. Ecol. Resour.">
        <title>The genomes of chicory, endive, great burdock and yacon provide insights into Asteraceae paleo-polyploidization history and plant inulin production.</title>
        <authorList>
            <person name="Fan W."/>
            <person name="Wang S."/>
            <person name="Wang H."/>
            <person name="Wang A."/>
            <person name="Jiang F."/>
            <person name="Liu H."/>
            <person name="Zhao H."/>
            <person name="Xu D."/>
            <person name="Zhang Y."/>
        </authorList>
    </citation>
    <scope>NUCLEOTIDE SEQUENCE [LARGE SCALE GENOMIC DNA]</scope>
    <source>
        <strain evidence="2">cv. Niubang</strain>
    </source>
</reference>
<evidence type="ECO:0000313" key="2">
    <source>
        <dbReference type="Proteomes" id="UP001055879"/>
    </source>
</evidence>
<organism evidence="1 2">
    <name type="scientific">Arctium lappa</name>
    <name type="common">Greater burdock</name>
    <name type="synonym">Lappa major</name>
    <dbReference type="NCBI Taxonomy" id="4217"/>
    <lineage>
        <taxon>Eukaryota</taxon>
        <taxon>Viridiplantae</taxon>
        <taxon>Streptophyta</taxon>
        <taxon>Embryophyta</taxon>
        <taxon>Tracheophyta</taxon>
        <taxon>Spermatophyta</taxon>
        <taxon>Magnoliopsida</taxon>
        <taxon>eudicotyledons</taxon>
        <taxon>Gunneridae</taxon>
        <taxon>Pentapetalae</taxon>
        <taxon>asterids</taxon>
        <taxon>campanulids</taxon>
        <taxon>Asterales</taxon>
        <taxon>Asteraceae</taxon>
        <taxon>Carduoideae</taxon>
        <taxon>Cardueae</taxon>
        <taxon>Arctiinae</taxon>
        <taxon>Arctium</taxon>
    </lineage>
</organism>
<sequence>MASGYSSASIKFVLFQNCHLLLPPPPLPSPHRAVQHGETTFSFTAIDDWFSSMARRQIRVSSLVLKSTTGFRVWLSMGDLAWFGVHQLTC</sequence>
<protein>
    <submittedName>
        <fullName evidence="1">Uncharacterized protein</fullName>
    </submittedName>
</protein>
<keyword evidence="2" id="KW-1185">Reference proteome</keyword>
<dbReference type="Proteomes" id="UP001055879">
    <property type="component" value="Linkage Group LG02"/>
</dbReference>
<reference evidence="2" key="1">
    <citation type="journal article" date="2022" name="Mol. Ecol. Resour.">
        <title>The genomes of chicory, endive, great burdock and yacon provide insights into Asteraceae palaeo-polyploidization history and plant inulin production.</title>
        <authorList>
            <person name="Fan W."/>
            <person name="Wang S."/>
            <person name="Wang H."/>
            <person name="Wang A."/>
            <person name="Jiang F."/>
            <person name="Liu H."/>
            <person name="Zhao H."/>
            <person name="Xu D."/>
            <person name="Zhang Y."/>
        </authorList>
    </citation>
    <scope>NUCLEOTIDE SEQUENCE [LARGE SCALE GENOMIC DNA]</scope>
    <source>
        <strain evidence="2">cv. Niubang</strain>
    </source>
</reference>
<evidence type="ECO:0000313" key="1">
    <source>
        <dbReference type="EMBL" id="KAI3757778.1"/>
    </source>
</evidence>
<comment type="caution">
    <text evidence="1">The sequence shown here is derived from an EMBL/GenBank/DDBJ whole genome shotgun (WGS) entry which is preliminary data.</text>
</comment>
<accession>A0ACB9EFH9</accession>
<proteinExistence type="predicted"/>
<name>A0ACB9EFH9_ARCLA</name>